<evidence type="ECO:0000313" key="1">
    <source>
        <dbReference type="EMBL" id="KOF91948.1"/>
    </source>
</evidence>
<dbReference type="AlphaFoldDB" id="A0A0L8HRP8"/>
<accession>A0A0L8HRP8</accession>
<organism evidence="1">
    <name type="scientific">Octopus bimaculoides</name>
    <name type="common">California two-spotted octopus</name>
    <dbReference type="NCBI Taxonomy" id="37653"/>
    <lineage>
        <taxon>Eukaryota</taxon>
        <taxon>Metazoa</taxon>
        <taxon>Spiralia</taxon>
        <taxon>Lophotrochozoa</taxon>
        <taxon>Mollusca</taxon>
        <taxon>Cephalopoda</taxon>
        <taxon>Coleoidea</taxon>
        <taxon>Octopodiformes</taxon>
        <taxon>Octopoda</taxon>
        <taxon>Incirrata</taxon>
        <taxon>Octopodidae</taxon>
        <taxon>Octopus</taxon>
    </lineage>
</organism>
<protein>
    <submittedName>
        <fullName evidence="1">Uncharacterized protein</fullName>
    </submittedName>
</protein>
<dbReference type="EMBL" id="KQ417446">
    <property type="protein sequence ID" value="KOF91948.1"/>
    <property type="molecule type" value="Genomic_DNA"/>
</dbReference>
<name>A0A0L8HRP8_OCTBM</name>
<gene>
    <name evidence="1" type="ORF">OCBIM_22007719mg</name>
</gene>
<reference evidence="1" key="1">
    <citation type="submission" date="2015-07" db="EMBL/GenBank/DDBJ databases">
        <title>MeaNS - Measles Nucleotide Surveillance Program.</title>
        <authorList>
            <person name="Tran T."/>
            <person name="Druce J."/>
        </authorList>
    </citation>
    <scope>NUCLEOTIDE SEQUENCE</scope>
    <source>
        <strain evidence="1">UCB-OBI-ISO-001</strain>
        <tissue evidence="1">Gonad</tissue>
    </source>
</reference>
<proteinExistence type="predicted"/>
<sequence length="59" mass="6550">MGTVWKPFHSNMHSSLSLEPFFSILPPSCLCPSPTYCSRTPTALETLENLGRGLQRIKA</sequence>